<gene>
    <name evidence="1" type="ORF">GCM10022222_09340</name>
</gene>
<dbReference type="Proteomes" id="UP001500689">
    <property type="component" value="Unassembled WGS sequence"/>
</dbReference>
<organism evidence="1 2">
    <name type="scientific">Amycolatopsis ultiminotia</name>
    <dbReference type="NCBI Taxonomy" id="543629"/>
    <lineage>
        <taxon>Bacteria</taxon>
        <taxon>Bacillati</taxon>
        <taxon>Actinomycetota</taxon>
        <taxon>Actinomycetes</taxon>
        <taxon>Pseudonocardiales</taxon>
        <taxon>Pseudonocardiaceae</taxon>
        <taxon>Amycolatopsis</taxon>
    </lineage>
</organism>
<dbReference type="EMBL" id="BAAAZN010000001">
    <property type="protein sequence ID" value="GAA3528434.1"/>
    <property type="molecule type" value="Genomic_DNA"/>
</dbReference>
<sequence>MFTAIVFALSIDCAWRHLAPSFGVTVPTAHPTFTAWTEASLWQQLHHAVLDELGSHGTIDCSLVVLDAASVRAKKGSVDLRVVRLGGSGQ</sequence>
<accession>A0ABP6V8R3</accession>
<comment type="caution">
    <text evidence="1">The sequence shown here is derived from an EMBL/GenBank/DDBJ whole genome shotgun (WGS) entry which is preliminary data.</text>
</comment>
<reference evidence="2" key="1">
    <citation type="journal article" date="2019" name="Int. J. Syst. Evol. Microbiol.">
        <title>The Global Catalogue of Microorganisms (GCM) 10K type strain sequencing project: providing services to taxonomists for standard genome sequencing and annotation.</title>
        <authorList>
            <consortium name="The Broad Institute Genomics Platform"/>
            <consortium name="The Broad Institute Genome Sequencing Center for Infectious Disease"/>
            <person name="Wu L."/>
            <person name="Ma J."/>
        </authorList>
    </citation>
    <scope>NUCLEOTIDE SEQUENCE [LARGE SCALE GENOMIC DNA]</scope>
    <source>
        <strain evidence="2">JCM 16898</strain>
    </source>
</reference>
<evidence type="ECO:0000313" key="2">
    <source>
        <dbReference type="Proteomes" id="UP001500689"/>
    </source>
</evidence>
<protein>
    <recommendedName>
        <fullName evidence="3">Transposase</fullName>
    </recommendedName>
</protein>
<name>A0ABP6V8R3_9PSEU</name>
<proteinExistence type="predicted"/>
<evidence type="ECO:0000313" key="1">
    <source>
        <dbReference type="EMBL" id="GAA3528434.1"/>
    </source>
</evidence>
<evidence type="ECO:0008006" key="3">
    <source>
        <dbReference type="Google" id="ProtNLM"/>
    </source>
</evidence>
<keyword evidence="2" id="KW-1185">Reference proteome</keyword>